<dbReference type="Proteomes" id="UP001141950">
    <property type="component" value="Unassembled WGS sequence"/>
</dbReference>
<keyword evidence="3" id="KW-1185">Reference proteome</keyword>
<gene>
    <name evidence="2" type="ORF">NQZ67_20395</name>
</gene>
<comment type="caution">
    <text evidence="2">The sequence shown here is derived from an EMBL/GenBank/DDBJ whole genome shotgun (WGS) entry which is preliminary data.</text>
</comment>
<dbReference type="InterPro" id="IPR036390">
    <property type="entry name" value="WH_DNA-bd_sf"/>
</dbReference>
<dbReference type="InterPro" id="IPR036388">
    <property type="entry name" value="WH-like_DNA-bd_sf"/>
</dbReference>
<dbReference type="PANTHER" id="PTHR43252:SF7">
    <property type="entry name" value="TRANSCRIPTIONAL REGULATOR YQJI"/>
    <property type="match status" value="1"/>
</dbReference>
<name>A0A9X2MSQ6_9BACL</name>
<reference evidence="2" key="1">
    <citation type="submission" date="2022-08" db="EMBL/GenBank/DDBJ databases">
        <title>The genomic sequence of strain Paenibacillus sp. SCIV0701.</title>
        <authorList>
            <person name="Zhao H."/>
        </authorList>
    </citation>
    <scope>NUCLEOTIDE SEQUENCE</scope>
    <source>
        <strain evidence="2">SCIV0701</strain>
    </source>
</reference>
<dbReference type="PANTHER" id="PTHR43252">
    <property type="entry name" value="TRANSCRIPTIONAL REGULATOR YQJI"/>
    <property type="match status" value="1"/>
</dbReference>
<protein>
    <submittedName>
        <fullName evidence="2">PadR family transcriptional regulator</fullName>
    </submittedName>
</protein>
<accession>A0A9X2MSQ6</accession>
<dbReference type="Gene3D" id="1.10.10.10">
    <property type="entry name" value="Winged helix-like DNA-binding domain superfamily/Winged helix DNA-binding domain"/>
    <property type="match status" value="1"/>
</dbReference>
<evidence type="ECO:0000313" key="3">
    <source>
        <dbReference type="Proteomes" id="UP001141950"/>
    </source>
</evidence>
<evidence type="ECO:0000313" key="2">
    <source>
        <dbReference type="EMBL" id="MCR2806246.1"/>
    </source>
</evidence>
<dbReference type="RefSeq" id="WP_257449482.1">
    <property type="nucleotide sequence ID" value="NZ_JANIPJ010000015.1"/>
</dbReference>
<feature type="domain" description="Transcription regulator PadR N-terminal" evidence="1">
    <location>
        <begin position="6"/>
        <end position="82"/>
    </location>
</feature>
<organism evidence="2 3">
    <name type="scientific">Paenibacillus soyae</name>
    <dbReference type="NCBI Taxonomy" id="2969249"/>
    <lineage>
        <taxon>Bacteria</taxon>
        <taxon>Bacillati</taxon>
        <taxon>Bacillota</taxon>
        <taxon>Bacilli</taxon>
        <taxon>Bacillales</taxon>
        <taxon>Paenibacillaceae</taxon>
        <taxon>Paenibacillus</taxon>
    </lineage>
</organism>
<dbReference type="SUPFAM" id="SSF46785">
    <property type="entry name" value="Winged helix' DNA-binding domain"/>
    <property type="match status" value="1"/>
</dbReference>
<evidence type="ECO:0000259" key="1">
    <source>
        <dbReference type="Pfam" id="PF03551"/>
    </source>
</evidence>
<dbReference type="EMBL" id="JANIPJ010000015">
    <property type="protein sequence ID" value="MCR2806246.1"/>
    <property type="molecule type" value="Genomic_DNA"/>
</dbReference>
<dbReference type="InterPro" id="IPR005149">
    <property type="entry name" value="Tscrpt_reg_PadR_N"/>
</dbReference>
<dbReference type="AlphaFoldDB" id="A0A9X2MSQ6"/>
<sequence>MVKLLVLGLLMEKDRHPYDIRQTIIGRNWHLTFKVQDGSLYYAVDQLRERGFIEAAEIIRNSGDSRPDKTVYRITEEGRAAFLELLDKQMSQTAFPQHPIFAALPFLARGDRDQTRIHLKKQYEACVARLEMLKGVSAKKEGALPGGAVQLIRGMLKFSLAEKEWLEEVMHNAESGQLFDPKPSG</sequence>
<dbReference type="Pfam" id="PF03551">
    <property type="entry name" value="PadR"/>
    <property type="match status" value="1"/>
</dbReference>
<proteinExistence type="predicted"/>